<feature type="compositionally biased region" description="Low complexity" evidence="1">
    <location>
        <begin position="27"/>
        <end position="51"/>
    </location>
</feature>
<dbReference type="Pfam" id="PF10783">
    <property type="entry name" value="DUF2599"/>
    <property type="match status" value="1"/>
</dbReference>
<dbReference type="EMBL" id="JAADZU010000027">
    <property type="protein sequence ID" value="NDK89940.1"/>
    <property type="molecule type" value="Genomic_DNA"/>
</dbReference>
<evidence type="ECO:0000313" key="3">
    <source>
        <dbReference type="Proteomes" id="UP000466307"/>
    </source>
</evidence>
<organism evidence="2 3">
    <name type="scientific">Gordonia desulfuricans</name>
    <dbReference type="NCBI Taxonomy" id="89051"/>
    <lineage>
        <taxon>Bacteria</taxon>
        <taxon>Bacillati</taxon>
        <taxon>Actinomycetota</taxon>
        <taxon>Actinomycetes</taxon>
        <taxon>Mycobacteriales</taxon>
        <taxon>Gordoniaceae</taxon>
        <taxon>Gordonia</taxon>
    </lineage>
</organism>
<comment type="caution">
    <text evidence="2">The sequence shown here is derived from an EMBL/GenBank/DDBJ whole genome shotgun (WGS) entry which is preliminary data.</text>
</comment>
<name>A0A7K3LNX2_9ACTN</name>
<accession>A0A7K3LNX2</accession>
<proteinExistence type="predicted"/>
<feature type="region of interest" description="Disordered" evidence="1">
    <location>
        <begin position="21"/>
        <end position="51"/>
    </location>
</feature>
<dbReference type="RefSeq" id="WP_059035622.1">
    <property type="nucleotide sequence ID" value="NZ_JAADZU010000027.1"/>
</dbReference>
<dbReference type="AlphaFoldDB" id="A0A7K3LNX2"/>
<evidence type="ECO:0000313" key="2">
    <source>
        <dbReference type="EMBL" id="NDK89940.1"/>
    </source>
</evidence>
<keyword evidence="3" id="KW-1185">Reference proteome</keyword>
<reference evidence="2 3" key="1">
    <citation type="submission" date="2020-01" db="EMBL/GenBank/DDBJ databases">
        <title>Investigation of new actinobacteria for the biodesulphurisation of diesel fuel.</title>
        <authorList>
            <person name="Athi Narayanan S.M."/>
        </authorList>
    </citation>
    <scope>NUCLEOTIDE SEQUENCE [LARGE SCALE GENOMIC DNA]</scope>
    <source>
        <strain evidence="2 3">213E</strain>
    </source>
</reference>
<dbReference type="InterPro" id="IPR019719">
    <property type="entry name" value="DUF2599"/>
</dbReference>
<evidence type="ECO:0000256" key="1">
    <source>
        <dbReference type="SAM" id="MobiDB-lite"/>
    </source>
</evidence>
<feature type="region of interest" description="Disordered" evidence="1">
    <location>
        <begin position="137"/>
        <end position="164"/>
    </location>
</feature>
<dbReference type="Proteomes" id="UP000466307">
    <property type="component" value="Unassembled WGS sequence"/>
</dbReference>
<sequence length="164" mass="16611">MSPVVALGIALGVVACGDDAAPTDASSTGAPPGAVTTATTVTSTGDTSGAATGAVPATDAAHPPPYVDHVEWVQTAVGPSLQVHPTPAGRKTYSADGADVAWAEVLAADPGADTPGMRAQFDCHWTYARLVAPDKPSWNLEPRRPVVTQQEMAASRCNPGGPEE</sequence>
<protein>
    <submittedName>
        <fullName evidence="2">DUF2599 domain-containing protein</fullName>
    </submittedName>
</protein>
<gene>
    <name evidence="2" type="ORF">GYA93_10160</name>
</gene>